<sequence length="75" mass="8395">MRQRICPSCPHRGDVLLTHSPCWRQRRLQVVGWNYRTGRQPPTPRTSVTCTIGLCGGQKDQGCGGQKAEDTCPTR</sequence>
<evidence type="ECO:0000313" key="1">
    <source>
        <dbReference type="EMBL" id="QQP54746.1"/>
    </source>
</evidence>
<dbReference type="EMBL" id="CP045894">
    <property type="protein sequence ID" value="QQP54746.1"/>
    <property type="molecule type" value="Genomic_DNA"/>
</dbReference>
<dbReference type="OrthoDB" id="10512656at2759"/>
<accession>A0A7T8KF83</accession>
<proteinExistence type="predicted"/>
<protein>
    <submittedName>
        <fullName evidence="1">Uncharacterized protein</fullName>
    </submittedName>
</protein>
<dbReference type="Proteomes" id="UP000595437">
    <property type="component" value="Chromosome 5"/>
</dbReference>
<reference evidence="2" key="1">
    <citation type="submission" date="2021-01" db="EMBL/GenBank/DDBJ databases">
        <title>Caligus Genome Assembly.</title>
        <authorList>
            <person name="Gallardo-Escarate C."/>
        </authorList>
    </citation>
    <scope>NUCLEOTIDE SEQUENCE [LARGE SCALE GENOMIC DNA]</scope>
</reference>
<gene>
    <name evidence="1" type="ORF">FKW44_007674</name>
</gene>
<organism evidence="1 2">
    <name type="scientific">Caligus rogercresseyi</name>
    <name type="common">Sea louse</name>
    <dbReference type="NCBI Taxonomy" id="217165"/>
    <lineage>
        <taxon>Eukaryota</taxon>
        <taxon>Metazoa</taxon>
        <taxon>Ecdysozoa</taxon>
        <taxon>Arthropoda</taxon>
        <taxon>Crustacea</taxon>
        <taxon>Multicrustacea</taxon>
        <taxon>Hexanauplia</taxon>
        <taxon>Copepoda</taxon>
        <taxon>Siphonostomatoida</taxon>
        <taxon>Caligidae</taxon>
        <taxon>Caligus</taxon>
    </lineage>
</organism>
<dbReference type="AlphaFoldDB" id="A0A7T8KF83"/>
<name>A0A7T8KF83_CALRO</name>
<evidence type="ECO:0000313" key="2">
    <source>
        <dbReference type="Proteomes" id="UP000595437"/>
    </source>
</evidence>
<keyword evidence="2" id="KW-1185">Reference proteome</keyword>